<dbReference type="OrthoDB" id="1103324at2759"/>
<keyword evidence="6" id="KW-0503">Monooxygenase</keyword>
<protein>
    <recommendedName>
        <fullName evidence="9">Cytochrome P450</fullName>
    </recommendedName>
</protein>
<dbReference type="CDD" id="cd11065">
    <property type="entry name" value="CYP64-like"/>
    <property type="match status" value="1"/>
</dbReference>
<dbReference type="PRINTS" id="PR00463">
    <property type="entry name" value="EP450I"/>
</dbReference>
<dbReference type="PANTHER" id="PTHR46300">
    <property type="entry name" value="P450, PUTATIVE (EUROFUNG)-RELATED-RELATED"/>
    <property type="match status" value="1"/>
</dbReference>
<dbReference type="GO" id="GO:0020037">
    <property type="term" value="F:heme binding"/>
    <property type="evidence" value="ECO:0007669"/>
    <property type="project" value="InterPro"/>
</dbReference>
<dbReference type="Pfam" id="PF00067">
    <property type="entry name" value="p450"/>
    <property type="match status" value="1"/>
</dbReference>
<evidence type="ECO:0000256" key="2">
    <source>
        <dbReference type="ARBA" id="ARBA00022723"/>
    </source>
</evidence>
<dbReference type="GO" id="GO:0016705">
    <property type="term" value="F:oxidoreductase activity, acting on paired donors, with incorporation or reduction of molecular oxygen"/>
    <property type="evidence" value="ECO:0007669"/>
    <property type="project" value="InterPro"/>
</dbReference>
<dbReference type="InterPro" id="IPR017972">
    <property type="entry name" value="Cyt_P450_CS"/>
</dbReference>
<evidence type="ECO:0000256" key="7">
    <source>
        <dbReference type="SAM" id="SignalP"/>
    </source>
</evidence>
<evidence type="ECO:0000256" key="3">
    <source>
        <dbReference type="ARBA" id="ARBA00023002"/>
    </source>
</evidence>
<dbReference type="InterPro" id="IPR001128">
    <property type="entry name" value="Cyt_P450"/>
</dbReference>
<proteinExistence type="inferred from homology"/>
<dbReference type="GO" id="GO:0005506">
    <property type="term" value="F:iron ion binding"/>
    <property type="evidence" value="ECO:0007669"/>
    <property type="project" value="InterPro"/>
</dbReference>
<accession>A0A177A2B6</accession>
<evidence type="ECO:0000256" key="6">
    <source>
        <dbReference type="RuleBase" id="RU000461"/>
    </source>
</evidence>
<comment type="cofactor">
    <cofactor evidence="5">
        <name>heme</name>
        <dbReference type="ChEBI" id="CHEBI:30413"/>
    </cofactor>
</comment>
<dbReference type="EMBL" id="KV441407">
    <property type="protein sequence ID" value="OAF55730.2"/>
    <property type="molecule type" value="Genomic_DNA"/>
</dbReference>
<feature type="binding site" description="axial binding residue" evidence="5">
    <location>
        <position position="438"/>
    </location>
    <ligand>
        <name>heme</name>
        <dbReference type="ChEBI" id="CHEBI:30413"/>
    </ligand>
    <ligandPart>
        <name>Fe</name>
        <dbReference type="ChEBI" id="CHEBI:18248"/>
    </ligandPart>
</feature>
<keyword evidence="4 5" id="KW-0408">Iron</keyword>
<dbReference type="Gene3D" id="1.10.630.10">
    <property type="entry name" value="Cytochrome P450"/>
    <property type="match status" value="1"/>
</dbReference>
<evidence type="ECO:0000256" key="5">
    <source>
        <dbReference type="PIRSR" id="PIRSR602401-1"/>
    </source>
</evidence>
<reference evidence="8" key="1">
    <citation type="submission" date="2016-03" db="EMBL/GenBank/DDBJ databases">
        <title>Updated assembly of Pseudogymnoascus destructans, the fungus causing white-nose syndrome of bats.</title>
        <authorList>
            <person name="Palmer J.M."/>
            <person name="Drees K.P."/>
            <person name="Foster J.T."/>
            <person name="Lindner D.L."/>
        </authorList>
    </citation>
    <scope>NUCLEOTIDE SEQUENCE [LARGE SCALE GENOMIC DNA]</scope>
    <source>
        <strain evidence="8">20631-21</strain>
    </source>
</reference>
<keyword evidence="5 6" id="KW-0349">Heme</keyword>
<dbReference type="PANTHER" id="PTHR46300:SF8">
    <property type="entry name" value="CYTOCHROME P450 2E1"/>
    <property type="match status" value="1"/>
</dbReference>
<dbReference type="VEuPathDB" id="FungiDB:GMDG_07869"/>
<keyword evidence="7" id="KW-0732">Signal</keyword>
<sequence length="525" mass="60064">MGLLLIVLLVVILPCAVAAHRWWHDPYRRMPAGARKLPGPWSMWFIGRVHDIPKERTWLGFYKWAKESGPIYKHELFGSTHVWISSEQIAKDLLSKQGSIFSDRPLIDNLPINKTGGEYLPLLGENEIWKHQRKFGHLLMTTSSKNAQYHYPVIESKRLLYKLLLAPESYRSLLEDHTSRNISRLAWGSPDCYLTLQQVTMALLSVISPAGALPNVISPLAALPECLSPWKRYEKQRYAFEREFFLNQMSKVRKEWLAGTAKPSYMRLFLESQEKFQTSYVEGAYQVGMMAIAGALTIASPMMSFVLAMVQSPEWLAKTQEELDRVCGDRLPAMTDMENLPVLRAVVKEVLRWRPPVPTGIPHASTKDYVYQGYFIPAGSTIHAFEWGLTREPSIYPMANTFLPDRWLNPSYPTYREPLTIHPKLEGHSQFGYGRRTCMGVDIVNHELFLVCGAIAWAFNLRKKIDENGQEIPINDIEYSNLLISKPAKFSFDLTLRDEMKGESIVAMWEAAEKEDGIQNEPINV</sequence>
<evidence type="ECO:0008006" key="9">
    <source>
        <dbReference type="Google" id="ProtNLM"/>
    </source>
</evidence>
<gene>
    <name evidence="8" type="ORF">VC83_07904</name>
</gene>
<dbReference type="InterPro" id="IPR036396">
    <property type="entry name" value="Cyt_P450_sf"/>
</dbReference>
<dbReference type="InterPro" id="IPR002401">
    <property type="entry name" value="Cyt_P450_E_grp-I"/>
</dbReference>
<evidence type="ECO:0000256" key="4">
    <source>
        <dbReference type="ARBA" id="ARBA00023004"/>
    </source>
</evidence>
<dbReference type="eggNOG" id="KOG0156">
    <property type="taxonomic scope" value="Eukaryota"/>
</dbReference>
<keyword evidence="2 5" id="KW-0479">Metal-binding</keyword>
<feature type="chain" id="PRO_5015115668" description="Cytochrome P450" evidence="7">
    <location>
        <begin position="20"/>
        <end position="525"/>
    </location>
</feature>
<comment type="similarity">
    <text evidence="1 6">Belongs to the cytochrome P450 family.</text>
</comment>
<dbReference type="PROSITE" id="PS00086">
    <property type="entry name" value="CYTOCHROME_P450"/>
    <property type="match status" value="1"/>
</dbReference>
<dbReference type="RefSeq" id="XP_024321029.1">
    <property type="nucleotide sequence ID" value="XM_024471468.1"/>
</dbReference>
<dbReference type="AlphaFoldDB" id="A0A177A2B6"/>
<dbReference type="Proteomes" id="UP000077154">
    <property type="component" value="Unassembled WGS sequence"/>
</dbReference>
<evidence type="ECO:0000313" key="8">
    <source>
        <dbReference type="EMBL" id="OAF55730.2"/>
    </source>
</evidence>
<feature type="signal peptide" evidence="7">
    <location>
        <begin position="1"/>
        <end position="19"/>
    </location>
</feature>
<name>A0A177A2B6_9PEZI</name>
<dbReference type="GeneID" id="36290948"/>
<organism evidence="8">
    <name type="scientific">Pseudogymnoascus destructans</name>
    <dbReference type="NCBI Taxonomy" id="655981"/>
    <lineage>
        <taxon>Eukaryota</taxon>
        <taxon>Fungi</taxon>
        <taxon>Dikarya</taxon>
        <taxon>Ascomycota</taxon>
        <taxon>Pezizomycotina</taxon>
        <taxon>Leotiomycetes</taxon>
        <taxon>Thelebolales</taxon>
        <taxon>Thelebolaceae</taxon>
        <taxon>Pseudogymnoascus</taxon>
    </lineage>
</organism>
<dbReference type="GO" id="GO:0004497">
    <property type="term" value="F:monooxygenase activity"/>
    <property type="evidence" value="ECO:0007669"/>
    <property type="project" value="UniProtKB-KW"/>
</dbReference>
<dbReference type="SUPFAM" id="SSF48264">
    <property type="entry name" value="Cytochrome P450"/>
    <property type="match status" value="1"/>
</dbReference>
<dbReference type="InterPro" id="IPR050364">
    <property type="entry name" value="Cytochrome_P450_fung"/>
</dbReference>
<evidence type="ECO:0000256" key="1">
    <source>
        <dbReference type="ARBA" id="ARBA00010617"/>
    </source>
</evidence>
<keyword evidence="3 6" id="KW-0560">Oxidoreductase</keyword>